<dbReference type="Proteomes" id="UP000292187">
    <property type="component" value="Unassembled WGS sequence"/>
</dbReference>
<protein>
    <submittedName>
        <fullName evidence="1">Uncharacterized protein</fullName>
    </submittedName>
</protein>
<evidence type="ECO:0000313" key="1">
    <source>
        <dbReference type="EMBL" id="TBR53222.1"/>
    </source>
</evidence>
<gene>
    <name evidence="1" type="ORF">EYS06_10050</name>
</gene>
<comment type="caution">
    <text evidence="1">The sequence shown here is derived from an EMBL/GenBank/DDBJ whole genome shotgun (WGS) entry which is preliminary data.</text>
</comment>
<accession>A0A680NV08</accession>
<organism evidence="1 2">
    <name type="scientific">Escherichia albertii</name>
    <dbReference type="NCBI Taxonomy" id="208962"/>
    <lineage>
        <taxon>Bacteria</taxon>
        <taxon>Pseudomonadati</taxon>
        <taxon>Pseudomonadota</taxon>
        <taxon>Gammaproteobacteria</taxon>
        <taxon>Enterobacterales</taxon>
        <taxon>Enterobacteriaceae</taxon>
        <taxon>Escherichia</taxon>
    </lineage>
</organism>
<dbReference type="EMBL" id="SIZV01000011">
    <property type="protein sequence ID" value="TBR53222.1"/>
    <property type="molecule type" value="Genomic_DNA"/>
</dbReference>
<evidence type="ECO:0000313" key="2">
    <source>
        <dbReference type="Proteomes" id="UP000292187"/>
    </source>
</evidence>
<proteinExistence type="predicted"/>
<reference evidence="1 2" key="1">
    <citation type="submission" date="2019-02" db="EMBL/GenBank/DDBJ databases">
        <title>Draft genome sequence of Escherichia albertii strain Mex-12/320a, isolated from an infant with diarrhea, harboring virulence genes associated with diarrheagenic strains of enteropathogenic E. coli.</title>
        <authorList>
            <person name="Maldonado-Puga S."/>
            <person name="Meza-Segura M."/>
            <person name="Zaidi M.B."/>
            <person name="Estrada-Garcia T."/>
        </authorList>
    </citation>
    <scope>NUCLEOTIDE SEQUENCE [LARGE SCALE GENOMIC DNA]</scope>
    <source>
        <strain evidence="1 2">Mex-12/320a</strain>
    </source>
</reference>
<name>A0A680NV08_ESCAL</name>
<sequence length="62" mass="7396">MKEKIREGKRRTYRELYVRLCKCLLLMCSIQHQNQVAVWSKNSCRLWLSNLCQSVDVLRLPG</sequence>
<dbReference type="AlphaFoldDB" id="A0A680NV08"/>